<keyword evidence="15" id="KW-0456">Lyase</keyword>
<sequence>MSVDYSVQGSVAVLTVDNPPVNALGYGVRDGLKTGIEKAVGDSQVKSVVIIGKGRTFPAGADIREFGKPSREPWLTTNGYLIETSSKPVVAAIHGTCLGGGLEIALFCHYRIALPSAKVGFPEVALGLIPGAGGTQRLSRLTGLPVAMEMIYSGRHVPINKAKEYGIIDEIVTGDLLKAALEFAQSIQGRPFKDRCLKFKAVPGADRVEEYASAAMSQVKKKYKGYEAPMACVQAVRASAELSYEEGMKFEREVFGQLLESGQARAQQYAFFAERAVTRWQMPGGSYKTAKPLPVRSTAVIGGGTMGSGIAVCLLSAGLPVYLLEQNEKFLQSGVNMVKNIMAGSAKLGKISMETAKKAATLLKPTLSYEDLKDVDLVIEAVYENLDLKREVFSKLDKVCKKSAILCTNTSTIDIDRISTATSRPESVVGTHFFAPAYHMKLLENIYGTRTSPDAVATVMKLGKTINKVPVLVKSCHGFLANRMNAPFSSEAIFLVEEGASPQEVDQANEDFGMPIGPFKVRDLSGIDISWRINREVAKAIGTTITKETRFLGGNRYCGLNDDFYDRGRYGRKTGKGWYRYEKVGGKIPVVDAESQEIIQSYRERRGIVKRKITPQEIHERQFYSCINEGFRILDEGICNTPEEIDISWIYGFSFPKYRGGPMFYASQIGLQKVYQRICHYHQTCPYSIHWVPNRLLKKLAENNVPFSEWANHVSKSRM</sequence>
<evidence type="ECO:0000256" key="33">
    <source>
        <dbReference type="ARBA" id="ARBA00048361"/>
    </source>
</evidence>
<evidence type="ECO:0000256" key="27">
    <source>
        <dbReference type="ARBA" id="ARBA00036656"/>
    </source>
</evidence>
<evidence type="ECO:0000259" key="37">
    <source>
        <dbReference type="Pfam" id="PF00725"/>
    </source>
</evidence>
<comment type="similarity">
    <text evidence="29">In the C-terminal section; belongs to the 3-hydroxyacyl-CoA dehydrogenase family.</text>
</comment>
<dbReference type="Gene3D" id="3.90.226.10">
    <property type="entry name" value="2-enoyl-CoA Hydratase, Chain A, domain 1"/>
    <property type="match status" value="1"/>
</dbReference>
<dbReference type="InterPro" id="IPR001753">
    <property type="entry name" value="Enoyl-CoA_hydra/iso"/>
</dbReference>
<dbReference type="InterPro" id="IPR006176">
    <property type="entry name" value="3-OHacyl-CoA_DH_NAD-bd"/>
</dbReference>
<evidence type="ECO:0000256" key="31">
    <source>
        <dbReference type="ARBA" id="ARBA00042031"/>
    </source>
</evidence>
<dbReference type="GO" id="GO:0005777">
    <property type="term" value="C:peroxisome"/>
    <property type="evidence" value="ECO:0007669"/>
    <property type="project" value="UniProtKB-SubCell"/>
</dbReference>
<comment type="subcellular location">
    <subcellularLocation>
        <location evidence="2">Peroxisome</location>
    </subcellularLocation>
</comment>
<evidence type="ECO:0000256" key="10">
    <source>
        <dbReference type="ARBA" id="ARBA00023002"/>
    </source>
</evidence>
<evidence type="ECO:0000313" key="40">
    <source>
        <dbReference type="RefSeq" id="XP_022310490.1"/>
    </source>
</evidence>
<protein>
    <recommendedName>
        <fullName evidence="30">Peroxisomal bifunctional enzyme</fullName>
        <ecNumber evidence="8">1.1.1.35</ecNumber>
        <ecNumber evidence="7">4.2.1.17</ecNumber>
        <ecNumber evidence="6">5.3.3.8</ecNumber>
    </recommendedName>
    <alternativeName>
        <fullName evidence="31">Multifunctional enzyme 1</fullName>
    </alternativeName>
</protein>
<comment type="catalytic activity">
    <reaction evidence="27">
        <text>(3E)-decenoyl-CoA = (2E)-decenoyl-CoA</text>
        <dbReference type="Rhea" id="RHEA:45752"/>
        <dbReference type="ChEBI" id="CHEBI:61406"/>
        <dbReference type="ChEBI" id="CHEBI:84793"/>
    </reaction>
    <physiologicalReaction direction="left-to-right" evidence="27">
        <dbReference type="Rhea" id="RHEA:45753"/>
    </physiologicalReaction>
</comment>
<evidence type="ECO:0000256" key="20">
    <source>
        <dbReference type="ARBA" id="ARBA00035949"/>
    </source>
</evidence>
<keyword evidence="13" id="KW-0576">Peroxisome</keyword>
<dbReference type="EC" id="5.3.3.8" evidence="6"/>
<evidence type="ECO:0000256" key="29">
    <source>
        <dbReference type="ARBA" id="ARBA00038365"/>
    </source>
</evidence>
<name>A0A8B8C4H6_CRAVI</name>
<dbReference type="InterPro" id="IPR006180">
    <property type="entry name" value="3-OHacyl-CoA_DH_CS"/>
</dbReference>
<comment type="subunit">
    <text evidence="5">Monomer.</text>
</comment>
<dbReference type="Pfam" id="PF00378">
    <property type="entry name" value="ECH_1"/>
    <property type="match status" value="1"/>
</dbReference>
<feature type="domain" description="3-hydroxyacyl-CoA dehydrogenase C-terminal" evidence="37">
    <location>
        <begin position="478"/>
        <end position="581"/>
    </location>
</feature>
<dbReference type="UniPathway" id="UPA00659"/>
<comment type="catalytic activity">
    <reaction evidence="1">
        <text>(3S)-hydroxyhexadecanoyl-CoA = (2E)-hexadecenoyl-CoA + H2O</text>
        <dbReference type="Rhea" id="RHEA:31163"/>
        <dbReference type="ChEBI" id="CHEBI:15377"/>
        <dbReference type="ChEBI" id="CHEBI:61526"/>
        <dbReference type="ChEBI" id="CHEBI:62613"/>
    </reaction>
    <physiologicalReaction direction="right-to-left" evidence="1">
        <dbReference type="Rhea" id="RHEA:31165"/>
    </physiologicalReaction>
</comment>
<comment type="pathway">
    <text evidence="3">Lipid metabolism; fatty acid beta-oxidation.</text>
</comment>
<comment type="catalytic activity">
    <reaction evidence="18">
        <text>(3E,5Z)-octadienoyl-CoA = (2E,5Z)-octadienoyl-CoA</text>
        <dbReference type="Rhea" id="RHEA:49932"/>
        <dbReference type="ChEBI" id="CHEBI:85108"/>
        <dbReference type="ChEBI" id="CHEBI:131990"/>
    </reaction>
    <physiologicalReaction direction="right-to-left" evidence="18">
        <dbReference type="Rhea" id="RHEA:49934"/>
    </physiologicalReaction>
</comment>
<comment type="catalytic activity">
    <reaction evidence="24">
        <text>(3S)-hydroxyhexanoyl-CoA = (2E)-hexenoyl-CoA + H2O</text>
        <dbReference type="Rhea" id="RHEA:30547"/>
        <dbReference type="ChEBI" id="CHEBI:15377"/>
        <dbReference type="ChEBI" id="CHEBI:62075"/>
        <dbReference type="ChEBI" id="CHEBI:62077"/>
    </reaction>
    <physiologicalReaction direction="right-to-left" evidence="24">
        <dbReference type="Rhea" id="RHEA:30549"/>
    </physiologicalReaction>
</comment>
<evidence type="ECO:0000256" key="34">
    <source>
        <dbReference type="ARBA" id="ARBA00048911"/>
    </source>
</evidence>
<dbReference type="InterPro" id="IPR036291">
    <property type="entry name" value="NAD(P)-bd_dom_sf"/>
</dbReference>
<dbReference type="CDD" id="cd06558">
    <property type="entry name" value="crotonase-like"/>
    <property type="match status" value="1"/>
</dbReference>
<organism evidence="39 40">
    <name type="scientific">Crassostrea virginica</name>
    <name type="common">Eastern oyster</name>
    <dbReference type="NCBI Taxonomy" id="6565"/>
    <lineage>
        <taxon>Eukaryota</taxon>
        <taxon>Metazoa</taxon>
        <taxon>Spiralia</taxon>
        <taxon>Lophotrochozoa</taxon>
        <taxon>Mollusca</taxon>
        <taxon>Bivalvia</taxon>
        <taxon>Autobranchia</taxon>
        <taxon>Pteriomorphia</taxon>
        <taxon>Ostreida</taxon>
        <taxon>Ostreoidea</taxon>
        <taxon>Ostreidae</taxon>
        <taxon>Crassostrea</taxon>
    </lineage>
</organism>
<dbReference type="EC" id="4.2.1.17" evidence="7"/>
<evidence type="ECO:0000256" key="28">
    <source>
        <dbReference type="ARBA" id="ARBA00036989"/>
    </source>
</evidence>
<dbReference type="AlphaFoldDB" id="A0A8B8C4H6"/>
<dbReference type="Pfam" id="PF02737">
    <property type="entry name" value="3HCDH_N"/>
    <property type="match status" value="1"/>
</dbReference>
<gene>
    <name evidence="40" type="primary">LOC111115883</name>
</gene>
<dbReference type="GeneID" id="111115883"/>
<evidence type="ECO:0000256" key="17">
    <source>
        <dbReference type="ARBA" id="ARBA00035760"/>
    </source>
</evidence>
<dbReference type="GO" id="GO:0003857">
    <property type="term" value="F:(3S)-3-hydroxyacyl-CoA dehydrogenase (NAD+) activity"/>
    <property type="evidence" value="ECO:0007669"/>
    <property type="project" value="UniProtKB-EC"/>
</dbReference>
<comment type="catalytic activity">
    <reaction evidence="26">
        <text>(3E,5Z)-tetradecadienoyl-CoA = (2E,5Z)-tetradecadienoyl-CoA</text>
        <dbReference type="Rhea" id="RHEA:47464"/>
        <dbReference type="ChEBI" id="CHEBI:71586"/>
        <dbReference type="ChEBI" id="CHEBI:87701"/>
    </reaction>
    <physiologicalReaction direction="right-to-left" evidence="26">
        <dbReference type="Rhea" id="RHEA:47466"/>
    </physiologicalReaction>
</comment>
<comment type="catalytic activity">
    <reaction evidence="34">
        <text>a (3S)-3-hydroxyacyl-CoA + NAD(+) = a 3-oxoacyl-CoA + NADH + H(+)</text>
        <dbReference type="Rhea" id="RHEA:22432"/>
        <dbReference type="ChEBI" id="CHEBI:15378"/>
        <dbReference type="ChEBI" id="CHEBI:57318"/>
        <dbReference type="ChEBI" id="CHEBI:57540"/>
        <dbReference type="ChEBI" id="CHEBI:57945"/>
        <dbReference type="ChEBI" id="CHEBI:90726"/>
        <dbReference type="EC" id="1.1.1.35"/>
    </reaction>
    <physiologicalReaction direction="left-to-right" evidence="34">
        <dbReference type="Rhea" id="RHEA:22433"/>
    </physiologicalReaction>
</comment>
<dbReference type="InterPro" id="IPR018376">
    <property type="entry name" value="Enoyl-CoA_hyd/isom_CS"/>
</dbReference>
<comment type="similarity">
    <text evidence="36">Belongs to the enoyl-CoA hydratase/isomerase family.</text>
</comment>
<dbReference type="OrthoDB" id="2018133at2759"/>
<dbReference type="Pfam" id="PF00725">
    <property type="entry name" value="3HCDH"/>
    <property type="match status" value="1"/>
</dbReference>
<comment type="catalytic activity">
    <reaction evidence="25">
        <text>(2S,3S)-3-hydroxy-2-methylbutanoyl-CoA = (2E)-2-methylbut-2-enoyl-CoA + H2O</text>
        <dbReference type="Rhea" id="RHEA:31119"/>
        <dbReference type="ChEBI" id="CHEBI:15377"/>
        <dbReference type="ChEBI" id="CHEBI:57312"/>
        <dbReference type="ChEBI" id="CHEBI:57337"/>
    </reaction>
    <physiologicalReaction direction="right-to-left" evidence="25">
        <dbReference type="Rhea" id="RHEA:31121"/>
    </physiologicalReaction>
</comment>
<dbReference type="PANTHER" id="PTHR23309:SF49">
    <property type="entry name" value="PEROXISOMAL BIFUNCTIONAL ENZYME"/>
    <property type="match status" value="1"/>
</dbReference>
<evidence type="ECO:0000259" key="38">
    <source>
        <dbReference type="Pfam" id="PF02737"/>
    </source>
</evidence>
<dbReference type="PANTHER" id="PTHR23309">
    <property type="entry name" value="3-HYDROXYACYL-COA DEHYROGENASE"/>
    <property type="match status" value="1"/>
</dbReference>
<evidence type="ECO:0000256" key="18">
    <source>
        <dbReference type="ARBA" id="ARBA00035863"/>
    </source>
</evidence>
<dbReference type="GO" id="GO:0004165">
    <property type="term" value="F:delta(3)-delta(2)-enoyl-CoA isomerase activity"/>
    <property type="evidence" value="ECO:0007669"/>
    <property type="project" value="UniProtKB-EC"/>
</dbReference>
<comment type="catalytic activity">
    <reaction evidence="23">
        <text>(3E)-hexenoyl-CoA = (2E)-hexenoyl-CoA</text>
        <dbReference type="Rhea" id="RHEA:45736"/>
        <dbReference type="ChEBI" id="CHEBI:62077"/>
        <dbReference type="ChEBI" id="CHEBI:84790"/>
    </reaction>
    <physiologicalReaction direction="left-to-right" evidence="23">
        <dbReference type="Rhea" id="RHEA:45737"/>
    </physiologicalReaction>
</comment>
<comment type="catalytic activity">
    <reaction evidence="20">
        <text>a (3E)-enoyl-CoA = a 4-saturated (2E)-enoyl-CoA</text>
        <dbReference type="Rhea" id="RHEA:45228"/>
        <dbReference type="ChEBI" id="CHEBI:58521"/>
        <dbReference type="ChEBI" id="CHEBI:85097"/>
        <dbReference type="EC" id="5.3.3.8"/>
    </reaction>
    <physiologicalReaction direction="left-to-right" evidence="20">
        <dbReference type="Rhea" id="RHEA:45229"/>
    </physiologicalReaction>
</comment>
<dbReference type="FunFam" id="3.40.50.720:FF:000009">
    <property type="entry name" value="Fatty oxidation complex, alpha subunit"/>
    <property type="match status" value="1"/>
</dbReference>
<comment type="catalytic activity">
    <reaction evidence="17">
        <text>(3S)-hydroxydecanoyl-CoA = (2E)-decenoyl-CoA + H2O</text>
        <dbReference type="Rhea" id="RHEA:31191"/>
        <dbReference type="ChEBI" id="CHEBI:15377"/>
        <dbReference type="ChEBI" id="CHEBI:61406"/>
        <dbReference type="ChEBI" id="CHEBI:62616"/>
    </reaction>
    <physiologicalReaction direction="right-to-left" evidence="17">
        <dbReference type="Rhea" id="RHEA:31193"/>
    </physiologicalReaction>
</comment>
<dbReference type="GO" id="GO:0070403">
    <property type="term" value="F:NAD+ binding"/>
    <property type="evidence" value="ECO:0007669"/>
    <property type="project" value="InterPro"/>
</dbReference>
<dbReference type="PROSITE" id="PS00166">
    <property type="entry name" value="ENOYL_COA_HYDRATASE"/>
    <property type="match status" value="1"/>
</dbReference>
<dbReference type="InterPro" id="IPR029045">
    <property type="entry name" value="ClpP/crotonase-like_dom_sf"/>
</dbReference>
<evidence type="ECO:0000256" key="2">
    <source>
        <dbReference type="ARBA" id="ARBA00004275"/>
    </source>
</evidence>
<evidence type="ECO:0000256" key="5">
    <source>
        <dbReference type="ARBA" id="ARBA00011245"/>
    </source>
</evidence>
<evidence type="ECO:0000256" key="19">
    <source>
        <dbReference type="ARBA" id="ARBA00035909"/>
    </source>
</evidence>
<comment type="catalytic activity">
    <reaction evidence="33">
        <text>(3S)-hydroxydecanoyl-CoA + NAD(+) = 3-oxodecanoyl-CoA + NADH + H(+)</text>
        <dbReference type="Rhea" id="RHEA:31187"/>
        <dbReference type="ChEBI" id="CHEBI:15378"/>
        <dbReference type="ChEBI" id="CHEBI:57540"/>
        <dbReference type="ChEBI" id="CHEBI:57945"/>
        <dbReference type="ChEBI" id="CHEBI:62548"/>
        <dbReference type="ChEBI" id="CHEBI:62616"/>
    </reaction>
    <physiologicalReaction direction="left-to-right" evidence="33">
        <dbReference type="Rhea" id="RHEA:31188"/>
    </physiologicalReaction>
</comment>
<dbReference type="InterPro" id="IPR008927">
    <property type="entry name" value="6-PGluconate_DH-like_C_sf"/>
</dbReference>
<evidence type="ECO:0000256" key="12">
    <source>
        <dbReference type="ARBA" id="ARBA00023098"/>
    </source>
</evidence>
<evidence type="ECO:0000256" key="8">
    <source>
        <dbReference type="ARBA" id="ARBA00013000"/>
    </source>
</evidence>
<dbReference type="FunFam" id="1.10.1040.50:FF:000006">
    <property type="entry name" value="Peroxisomal bifunctional enzyme"/>
    <property type="match status" value="1"/>
</dbReference>
<dbReference type="GO" id="GO:0004300">
    <property type="term" value="F:enoyl-CoA hydratase activity"/>
    <property type="evidence" value="ECO:0007669"/>
    <property type="project" value="UniProtKB-EC"/>
</dbReference>
<keyword evidence="39" id="KW-1185">Reference proteome</keyword>
<dbReference type="SUPFAM" id="SSF48179">
    <property type="entry name" value="6-phosphogluconate dehydrogenase C-terminal domain-like"/>
    <property type="match status" value="2"/>
</dbReference>
<keyword evidence="9" id="KW-0276">Fatty acid metabolism</keyword>
<dbReference type="Gene3D" id="1.10.1040.50">
    <property type="match status" value="1"/>
</dbReference>
<comment type="catalytic activity">
    <reaction evidence="21">
        <text>a (3Z)-enoyl-CoA = a 4-saturated (2E)-enoyl-CoA</text>
        <dbReference type="Rhea" id="RHEA:45900"/>
        <dbReference type="ChEBI" id="CHEBI:85097"/>
        <dbReference type="ChEBI" id="CHEBI:85489"/>
        <dbReference type="EC" id="5.3.3.8"/>
    </reaction>
    <physiologicalReaction direction="left-to-right" evidence="21">
        <dbReference type="Rhea" id="RHEA:45901"/>
    </physiologicalReaction>
</comment>
<dbReference type="SUPFAM" id="SSF51735">
    <property type="entry name" value="NAD(P)-binding Rossmann-fold domains"/>
    <property type="match status" value="1"/>
</dbReference>
<keyword evidence="12" id="KW-0443">Lipid metabolism</keyword>
<dbReference type="InterPro" id="IPR006108">
    <property type="entry name" value="3HC_DH_C"/>
</dbReference>
<evidence type="ECO:0000256" key="13">
    <source>
        <dbReference type="ARBA" id="ARBA00023140"/>
    </source>
</evidence>
<evidence type="ECO:0000256" key="24">
    <source>
        <dbReference type="ARBA" id="ARBA00036370"/>
    </source>
</evidence>
<evidence type="ECO:0000256" key="26">
    <source>
        <dbReference type="ARBA" id="ARBA00036570"/>
    </source>
</evidence>
<keyword evidence="14" id="KW-0413">Isomerase</keyword>
<evidence type="ECO:0000256" key="16">
    <source>
        <dbReference type="ARBA" id="ARBA00023268"/>
    </source>
</evidence>
<dbReference type="SUPFAM" id="SSF52096">
    <property type="entry name" value="ClpP/crotonase"/>
    <property type="match status" value="1"/>
</dbReference>
<comment type="catalytic activity">
    <reaction evidence="22">
        <text>(3Z)-hexenoyl-CoA = (2E)-hexenoyl-CoA</text>
        <dbReference type="Rhea" id="RHEA:45748"/>
        <dbReference type="ChEBI" id="CHEBI:62077"/>
        <dbReference type="ChEBI" id="CHEBI:85415"/>
    </reaction>
    <physiologicalReaction direction="left-to-right" evidence="22">
        <dbReference type="Rhea" id="RHEA:45749"/>
    </physiologicalReaction>
</comment>
<comment type="similarity">
    <text evidence="4">In the N-terminal section; belongs to the enoyl-CoA hydratase/isomerase family.</text>
</comment>
<dbReference type="RefSeq" id="XP_022310490.1">
    <property type="nucleotide sequence ID" value="XM_022454782.1"/>
</dbReference>
<evidence type="ECO:0000313" key="39">
    <source>
        <dbReference type="Proteomes" id="UP000694844"/>
    </source>
</evidence>
<dbReference type="Gene3D" id="3.40.50.720">
    <property type="entry name" value="NAD(P)-binding Rossmann-like Domain"/>
    <property type="match status" value="1"/>
</dbReference>
<dbReference type="KEGG" id="cvn:111115883"/>
<evidence type="ECO:0000256" key="11">
    <source>
        <dbReference type="ARBA" id="ARBA00023027"/>
    </source>
</evidence>
<evidence type="ECO:0000256" key="9">
    <source>
        <dbReference type="ARBA" id="ARBA00022832"/>
    </source>
</evidence>
<comment type="catalytic activity">
    <reaction evidence="32">
        <text>(3S)-hydroxyhexadecanoyl-CoA + NAD(+) = 3-oxohexadecanoyl-CoA + NADH + H(+)</text>
        <dbReference type="Rhea" id="RHEA:31159"/>
        <dbReference type="ChEBI" id="CHEBI:15378"/>
        <dbReference type="ChEBI" id="CHEBI:57349"/>
        <dbReference type="ChEBI" id="CHEBI:57540"/>
        <dbReference type="ChEBI" id="CHEBI:57945"/>
        <dbReference type="ChEBI" id="CHEBI:62613"/>
    </reaction>
    <physiologicalReaction direction="left-to-right" evidence="32">
        <dbReference type="Rhea" id="RHEA:31160"/>
    </physiologicalReaction>
</comment>
<evidence type="ECO:0000256" key="14">
    <source>
        <dbReference type="ARBA" id="ARBA00023235"/>
    </source>
</evidence>
<evidence type="ECO:0000256" key="36">
    <source>
        <dbReference type="RuleBase" id="RU003707"/>
    </source>
</evidence>
<keyword evidence="10" id="KW-0560">Oxidoreductase</keyword>
<evidence type="ECO:0000256" key="3">
    <source>
        <dbReference type="ARBA" id="ARBA00005005"/>
    </source>
</evidence>
<reference evidence="40" key="1">
    <citation type="submission" date="2025-08" db="UniProtKB">
        <authorList>
            <consortium name="RefSeq"/>
        </authorList>
    </citation>
    <scope>IDENTIFICATION</scope>
    <source>
        <tissue evidence="40">Whole sample</tissue>
    </source>
</reference>
<evidence type="ECO:0000256" key="30">
    <source>
        <dbReference type="ARBA" id="ARBA00039632"/>
    </source>
</evidence>
<dbReference type="GO" id="GO:0006635">
    <property type="term" value="P:fatty acid beta-oxidation"/>
    <property type="evidence" value="ECO:0007669"/>
    <property type="project" value="UniProtKB-UniPathway"/>
</dbReference>
<keyword evidence="11" id="KW-0520">NAD</keyword>
<keyword evidence="16" id="KW-0511">Multifunctional enzyme</keyword>
<comment type="catalytic activity">
    <reaction evidence="35">
        <text>(3S)-hydroxyhexadecanedioyl-CoA + NAD(+) = 3-oxohexadecanedioyl-CoA + NADH + H(+)</text>
        <dbReference type="Rhea" id="RHEA:40267"/>
        <dbReference type="ChEBI" id="CHEBI:15378"/>
        <dbReference type="ChEBI" id="CHEBI:57540"/>
        <dbReference type="ChEBI" id="CHEBI:57945"/>
        <dbReference type="ChEBI" id="CHEBI:77080"/>
        <dbReference type="ChEBI" id="CHEBI:77081"/>
    </reaction>
    <physiologicalReaction direction="left-to-right" evidence="35">
        <dbReference type="Rhea" id="RHEA:40268"/>
    </physiologicalReaction>
</comment>
<evidence type="ECO:0000256" key="15">
    <source>
        <dbReference type="ARBA" id="ARBA00023239"/>
    </source>
</evidence>
<proteinExistence type="inferred from homology"/>
<accession>A0A8B8C4H6</accession>
<feature type="domain" description="3-hydroxyacyl-CoA dehydrogenase NAD binding" evidence="38">
    <location>
        <begin position="298"/>
        <end position="475"/>
    </location>
</feature>
<evidence type="ECO:0000256" key="22">
    <source>
        <dbReference type="ARBA" id="ARBA00036336"/>
    </source>
</evidence>
<comment type="catalytic activity">
    <reaction evidence="19">
        <text>a 4-saturated-(3S)-3-hydroxyacyl-CoA = a (3E)-enoyl-CoA + H2O</text>
        <dbReference type="Rhea" id="RHEA:20724"/>
        <dbReference type="ChEBI" id="CHEBI:15377"/>
        <dbReference type="ChEBI" id="CHEBI:58521"/>
        <dbReference type="ChEBI" id="CHEBI:137480"/>
        <dbReference type="EC" id="4.2.1.17"/>
    </reaction>
    <physiologicalReaction direction="left-to-right" evidence="19">
        <dbReference type="Rhea" id="RHEA:20725"/>
    </physiologicalReaction>
</comment>
<dbReference type="Proteomes" id="UP000694844">
    <property type="component" value="Chromosome 9"/>
</dbReference>
<dbReference type="EC" id="1.1.1.35" evidence="8"/>
<comment type="catalytic activity">
    <reaction evidence="28">
        <text>(2E)-hexadecenedioyl-CoA + H2O = (3S)-hydroxyhexadecanedioyl-CoA</text>
        <dbReference type="Rhea" id="RHEA:40259"/>
        <dbReference type="ChEBI" id="CHEBI:15377"/>
        <dbReference type="ChEBI" id="CHEBI:77075"/>
        <dbReference type="ChEBI" id="CHEBI:77080"/>
    </reaction>
    <physiologicalReaction direction="left-to-right" evidence="28">
        <dbReference type="Rhea" id="RHEA:40260"/>
    </physiologicalReaction>
</comment>
<evidence type="ECO:0000256" key="4">
    <source>
        <dbReference type="ARBA" id="ARBA00008750"/>
    </source>
</evidence>
<dbReference type="PROSITE" id="PS00067">
    <property type="entry name" value="3HCDH"/>
    <property type="match status" value="1"/>
</dbReference>
<evidence type="ECO:0000256" key="1">
    <source>
        <dbReference type="ARBA" id="ARBA00000469"/>
    </source>
</evidence>
<evidence type="ECO:0000256" key="25">
    <source>
        <dbReference type="ARBA" id="ARBA00036472"/>
    </source>
</evidence>
<evidence type="ECO:0000256" key="35">
    <source>
        <dbReference type="ARBA" id="ARBA00049448"/>
    </source>
</evidence>
<evidence type="ECO:0000256" key="21">
    <source>
        <dbReference type="ARBA" id="ARBA00035959"/>
    </source>
</evidence>
<evidence type="ECO:0000256" key="7">
    <source>
        <dbReference type="ARBA" id="ARBA00012076"/>
    </source>
</evidence>
<evidence type="ECO:0000256" key="23">
    <source>
        <dbReference type="ARBA" id="ARBA00036353"/>
    </source>
</evidence>
<evidence type="ECO:0000256" key="32">
    <source>
        <dbReference type="ARBA" id="ARBA00047613"/>
    </source>
</evidence>
<evidence type="ECO:0000256" key="6">
    <source>
        <dbReference type="ARBA" id="ARBA00012064"/>
    </source>
</evidence>